<dbReference type="InterPro" id="IPR051795">
    <property type="entry name" value="Glycosyl_Hydrlase_43"/>
</dbReference>
<feature type="signal peptide" evidence="6">
    <location>
        <begin position="1"/>
        <end position="24"/>
    </location>
</feature>
<comment type="similarity">
    <text evidence="1 5">Belongs to the glycosyl hydrolase 43 family.</text>
</comment>
<organism evidence="7 8">
    <name type="scientific">Sphingobacterium phlebotomi</name>
    <dbReference type="NCBI Taxonomy" id="2605433"/>
    <lineage>
        <taxon>Bacteria</taxon>
        <taxon>Pseudomonadati</taxon>
        <taxon>Bacteroidota</taxon>
        <taxon>Sphingobacteriia</taxon>
        <taxon>Sphingobacteriales</taxon>
        <taxon>Sphingobacteriaceae</taxon>
        <taxon>Sphingobacterium</taxon>
    </lineage>
</organism>
<evidence type="ECO:0000256" key="2">
    <source>
        <dbReference type="ARBA" id="ARBA00022801"/>
    </source>
</evidence>
<feature type="site" description="Important for catalytic activity, responsible for pKa modulation of the active site Glu and correct orientation of both the proton donor and substrate" evidence="4">
    <location>
        <position position="214"/>
    </location>
</feature>
<dbReference type="Proteomes" id="UP000322362">
    <property type="component" value="Unassembled WGS sequence"/>
</dbReference>
<evidence type="ECO:0000313" key="7">
    <source>
        <dbReference type="EMBL" id="TYR37622.1"/>
    </source>
</evidence>
<protein>
    <submittedName>
        <fullName evidence="7">Family 43 glycosylhydrolase</fullName>
    </submittedName>
</protein>
<dbReference type="GO" id="GO:0004553">
    <property type="term" value="F:hydrolase activity, hydrolyzing O-glycosyl compounds"/>
    <property type="evidence" value="ECO:0007669"/>
    <property type="project" value="InterPro"/>
</dbReference>
<evidence type="ECO:0000256" key="4">
    <source>
        <dbReference type="PIRSR" id="PIRSR606710-2"/>
    </source>
</evidence>
<keyword evidence="2 5" id="KW-0378">Hydrolase</keyword>
<keyword evidence="3 5" id="KW-0326">Glycosidase</keyword>
<keyword evidence="8" id="KW-1185">Reference proteome</keyword>
<accession>A0A5D4HBB4</accession>
<comment type="caution">
    <text evidence="7">The sequence shown here is derived from an EMBL/GenBank/DDBJ whole genome shotgun (WGS) entry which is preliminary data.</text>
</comment>
<reference evidence="7 8" key="1">
    <citation type="submission" date="2019-08" db="EMBL/GenBank/DDBJ databases">
        <title>Phlebobacter frassis gen. nov. sp. nov., a new member of family Sphingobacteriaceae isolated from sand fly rearing media.</title>
        <authorList>
            <person name="Kakumanu M.L."/>
            <person name="Marayati B.F."/>
            <person name="Wada-Katsumata A."/>
            <person name="Wasserberg G."/>
            <person name="Schal C."/>
            <person name="Apperson C.S."/>
            <person name="Ponnusamy L."/>
        </authorList>
    </citation>
    <scope>NUCLEOTIDE SEQUENCE [LARGE SCALE GENOMIC DNA]</scope>
    <source>
        <strain evidence="7 8">SSI9</strain>
    </source>
</reference>
<dbReference type="InterPro" id="IPR023296">
    <property type="entry name" value="Glyco_hydro_beta-prop_sf"/>
</dbReference>
<dbReference type="GO" id="GO:0005975">
    <property type="term" value="P:carbohydrate metabolic process"/>
    <property type="evidence" value="ECO:0007669"/>
    <property type="project" value="InterPro"/>
</dbReference>
<evidence type="ECO:0000313" key="8">
    <source>
        <dbReference type="Proteomes" id="UP000322362"/>
    </source>
</evidence>
<dbReference type="InterPro" id="IPR006710">
    <property type="entry name" value="Glyco_hydro_43"/>
</dbReference>
<name>A0A5D4HBB4_9SPHI</name>
<proteinExistence type="inferred from homology"/>
<feature type="chain" id="PRO_5022781689" evidence="6">
    <location>
        <begin position="25"/>
        <end position="392"/>
    </location>
</feature>
<evidence type="ECO:0000256" key="3">
    <source>
        <dbReference type="ARBA" id="ARBA00023295"/>
    </source>
</evidence>
<dbReference type="EMBL" id="VTAV01000002">
    <property type="protein sequence ID" value="TYR37622.1"/>
    <property type="molecule type" value="Genomic_DNA"/>
</dbReference>
<gene>
    <name evidence="7" type="ORF">FXV77_04415</name>
</gene>
<evidence type="ECO:0000256" key="1">
    <source>
        <dbReference type="ARBA" id="ARBA00009865"/>
    </source>
</evidence>
<dbReference type="AlphaFoldDB" id="A0A5D4HBB4"/>
<dbReference type="PANTHER" id="PTHR42812:SF14">
    <property type="entry name" value="SECRETED PROTEIN"/>
    <property type="match status" value="1"/>
</dbReference>
<dbReference type="Gene3D" id="2.115.10.20">
    <property type="entry name" value="Glycosyl hydrolase domain, family 43"/>
    <property type="match status" value="1"/>
</dbReference>
<dbReference type="SUPFAM" id="SSF75005">
    <property type="entry name" value="Arabinanase/levansucrase/invertase"/>
    <property type="match status" value="1"/>
</dbReference>
<dbReference type="Pfam" id="PF04616">
    <property type="entry name" value="Glyco_hydro_43"/>
    <property type="match status" value="1"/>
</dbReference>
<sequence length="392" mass="44113">MFINSLHKLKIFTGFLLLVLSVTACGSQKNNDSDAETVFSDPSAPIGNKTLTVPEVVSPILDVWMRDAFIMYGPDGNYYLTGTTASPDRVFPEGKVHCWDYNDGLYMWKSKDMKNWESMGLIWSFDADAADWQKKGKPLKAGAVSPNNDPLDSLYRAVWAPELHYIASQKKWMIIACLNGGGGSFILESISGLPQGPYVNIEGNAAKPIYENIDASLFEDDNGEVYVVAHNHYIAKMKPDLSDIAEPYRKFIEMPYDPEPYIEGVYMTKHDGKYQLLQTVWSVLKPDGDYTYVRDDRKDLKSLHSYDVVVAESDNIYGPYGPRYPAIIEGGHNNIFTDGNGDLWSSTFFNPRGTMGTRYPVTCRPAVVPVKWENGKLMPDSERANKFYSSYN</sequence>
<keyword evidence="6" id="KW-0732">Signal</keyword>
<dbReference type="PANTHER" id="PTHR42812">
    <property type="entry name" value="BETA-XYLOSIDASE"/>
    <property type="match status" value="1"/>
</dbReference>
<dbReference type="CDD" id="cd08986">
    <property type="entry name" value="GH43-like"/>
    <property type="match status" value="1"/>
</dbReference>
<evidence type="ECO:0000256" key="5">
    <source>
        <dbReference type="RuleBase" id="RU361187"/>
    </source>
</evidence>
<evidence type="ECO:0000256" key="6">
    <source>
        <dbReference type="SAM" id="SignalP"/>
    </source>
</evidence>